<organism evidence="2 3">
    <name type="scientific">Phialemonium thermophilum</name>
    <dbReference type="NCBI Taxonomy" id="223376"/>
    <lineage>
        <taxon>Eukaryota</taxon>
        <taxon>Fungi</taxon>
        <taxon>Dikarya</taxon>
        <taxon>Ascomycota</taxon>
        <taxon>Pezizomycotina</taxon>
        <taxon>Sordariomycetes</taxon>
        <taxon>Sordariomycetidae</taxon>
        <taxon>Cephalothecales</taxon>
        <taxon>Cephalothecaceae</taxon>
        <taxon>Phialemonium</taxon>
    </lineage>
</organism>
<protein>
    <recommendedName>
        <fullName evidence="4">DNA (cytosine-5)-methyltransferase 1 replication foci domain-containing protein</fullName>
    </recommendedName>
</protein>
<feature type="region of interest" description="Disordered" evidence="1">
    <location>
        <begin position="276"/>
        <end position="345"/>
    </location>
</feature>
<evidence type="ECO:0000313" key="3">
    <source>
        <dbReference type="Proteomes" id="UP001586593"/>
    </source>
</evidence>
<proteinExistence type="predicted"/>
<reference evidence="2 3" key="1">
    <citation type="journal article" date="2024" name="Commun. Biol.">
        <title>Comparative genomic analysis of thermophilic fungi reveals convergent evolutionary adaptations and gene losses.</title>
        <authorList>
            <person name="Steindorff A.S."/>
            <person name="Aguilar-Pontes M.V."/>
            <person name="Robinson A.J."/>
            <person name="Andreopoulos B."/>
            <person name="LaButti K."/>
            <person name="Kuo A."/>
            <person name="Mondo S."/>
            <person name="Riley R."/>
            <person name="Otillar R."/>
            <person name="Haridas S."/>
            <person name="Lipzen A."/>
            <person name="Grimwood J."/>
            <person name="Schmutz J."/>
            <person name="Clum A."/>
            <person name="Reid I.D."/>
            <person name="Moisan M.C."/>
            <person name="Butler G."/>
            <person name="Nguyen T.T.M."/>
            <person name="Dewar K."/>
            <person name="Conant G."/>
            <person name="Drula E."/>
            <person name="Henrissat B."/>
            <person name="Hansel C."/>
            <person name="Singer S."/>
            <person name="Hutchinson M.I."/>
            <person name="de Vries R.P."/>
            <person name="Natvig D.O."/>
            <person name="Powell A.J."/>
            <person name="Tsang A."/>
            <person name="Grigoriev I.V."/>
        </authorList>
    </citation>
    <scope>NUCLEOTIDE SEQUENCE [LARGE SCALE GENOMIC DNA]</scope>
    <source>
        <strain evidence="2 3">ATCC 24622</strain>
    </source>
</reference>
<keyword evidence="3" id="KW-1185">Reference proteome</keyword>
<sequence length="686" mass="76657">MARRRRRVSNSTVATFDSTQTQWASESSILKSLTPADEDPDGWPCFVLADAVILHKDRKRLANPLFVDTEGPFVVRGVVEFDEGLRHLFKGVTKSAPIEIEASWLYSIGYDPVTLWVSGMAGWFEIVPSPRYEVMYKEVREAIELYYAILLAYEAHADAVEEYAALPKARRKKSAPPRPLTLDRLFLKYAVAVGDGVYRHEVEERFHKWSKFLINHFPKEREFDWSGTLFHEWMIQEHPDIYKNRLDNRLNQKSKATPVSRQIATSARAISTAREVALHDPEAQDSRSRASASDPGKVDRMRRLSKSQSRVPSESPALEEASNAPAPGVVSSSTPLDRAPHESSDAADKGFKMLLEFMDDLANEAGTTSKLRYKSLVTKVYLNCKMRDYQNSRDILGYYSKRLLENLPARWDGTRFHEDLKLVAKEPFAPVGAFSIDELPLRLRRRDRVNRSSAPKPTHPALGPLPSRRRGGSESSLEVRDGILGHGSKTVGHRAGKVGGLRLASASKKRPGQEMDESSGSGRGRKSAKWSHPMTRDLAEDASSDASGVATASEEDVEEDMDDVDGFLSAHPPKDAVRLVVRAEKIPSMSPTGPNGTWVCDQPDCGFVVRQAQEDEGKAAIEEHFREHETQSEMVDLAVSEGSRGHLPIDHLLERIQSVGRKAVLSERRTINGKVVPAPLKRRLLV</sequence>
<feature type="region of interest" description="Disordered" evidence="1">
    <location>
        <begin position="448"/>
        <end position="561"/>
    </location>
</feature>
<evidence type="ECO:0008006" key="4">
    <source>
        <dbReference type="Google" id="ProtNLM"/>
    </source>
</evidence>
<accession>A0ABR3XZQ5</accession>
<name>A0ABR3XZQ5_9PEZI</name>
<evidence type="ECO:0000256" key="1">
    <source>
        <dbReference type="SAM" id="MobiDB-lite"/>
    </source>
</evidence>
<dbReference type="EMBL" id="JAZHXJ010000026">
    <property type="protein sequence ID" value="KAL1881150.1"/>
    <property type="molecule type" value="Genomic_DNA"/>
</dbReference>
<comment type="caution">
    <text evidence="2">The sequence shown here is derived from an EMBL/GenBank/DDBJ whole genome shotgun (WGS) entry which is preliminary data.</text>
</comment>
<gene>
    <name evidence="2" type="ORF">VTK73DRAFT_4597</name>
</gene>
<feature type="compositionally biased region" description="Basic and acidic residues" evidence="1">
    <location>
        <begin position="276"/>
        <end position="288"/>
    </location>
</feature>
<dbReference type="Proteomes" id="UP001586593">
    <property type="component" value="Unassembled WGS sequence"/>
</dbReference>
<evidence type="ECO:0000313" key="2">
    <source>
        <dbReference type="EMBL" id="KAL1881150.1"/>
    </source>
</evidence>